<evidence type="ECO:0000256" key="3">
    <source>
        <dbReference type="ARBA" id="ARBA00048267"/>
    </source>
</evidence>
<organism evidence="6 7">
    <name type="scientific">Dankookia rubra</name>
    <dbReference type="NCBI Taxonomy" id="1442381"/>
    <lineage>
        <taxon>Bacteria</taxon>
        <taxon>Pseudomonadati</taxon>
        <taxon>Pseudomonadota</taxon>
        <taxon>Alphaproteobacteria</taxon>
        <taxon>Acetobacterales</taxon>
        <taxon>Roseomonadaceae</taxon>
        <taxon>Dankookia</taxon>
    </lineage>
</organism>
<dbReference type="SUPFAM" id="SSF52738">
    <property type="entry name" value="Methylesterase CheB, C-terminal domain"/>
    <property type="match status" value="1"/>
</dbReference>
<name>A0A4R5Q9T6_9PROT</name>
<evidence type="ECO:0000256" key="1">
    <source>
        <dbReference type="ARBA" id="ARBA00022801"/>
    </source>
</evidence>
<dbReference type="InterPro" id="IPR011247">
    <property type="entry name" value="Chemotax_prot-Glu_Me-esterase"/>
</dbReference>
<proteinExistence type="predicted"/>
<evidence type="ECO:0000313" key="6">
    <source>
        <dbReference type="EMBL" id="TDH58967.1"/>
    </source>
</evidence>
<sequence length="338" mass="35281">MAKPGHDVIAIGASAGGVEALQRLCAGLTTDLPAAVLIVQHVAPSARSVLPDLLGRCGPLPAAHAVDGEPFRRGRIYVAPPDRHLLVAANGQDLLLRRGPYENRTRPAADALFRSAAVACGPRVVGVVLSGTLDDGTAGLVAIKRCGGISVVQNPGDALWPDMPRNALLGDSPDHSVALADMAVLLGQLARRPAGEAITVPSEMRAEVRIAEQELAAMVEEIGTVGTPSPLGCPDCGGVLNEIRDGKVPRFRCQIGHAFAPESLAAAQAEALEHALAVAVRTHRDRTVLFRRMEASARERGLQHAAARWQHAAEEAEQAAALISGAIEKLRATPGSDA</sequence>
<dbReference type="PIRSF" id="PIRSF036461">
    <property type="entry name" value="Chmtx_methlestr"/>
    <property type="match status" value="1"/>
</dbReference>
<dbReference type="CDD" id="cd16433">
    <property type="entry name" value="CheB"/>
    <property type="match status" value="1"/>
</dbReference>
<gene>
    <name evidence="6" type="ORF">E2C06_29840</name>
</gene>
<dbReference type="InterPro" id="IPR035909">
    <property type="entry name" value="CheB_C"/>
</dbReference>
<keyword evidence="7" id="KW-1185">Reference proteome</keyword>
<accession>A0A4R5Q9T6</accession>
<dbReference type="GO" id="GO:0000156">
    <property type="term" value="F:phosphorelay response regulator activity"/>
    <property type="evidence" value="ECO:0007669"/>
    <property type="project" value="InterPro"/>
</dbReference>
<evidence type="ECO:0000256" key="4">
    <source>
        <dbReference type="PROSITE-ProRule" id="PRU00050"/>
    </source>
</evidence>
<dbReference type="EC" id="3.1.1.61" evidence="2"/>
<evidence type="ECO:0000259" key="5">
    <source>
        <dbReference type="PROSITE" id="PS50122"/>
    </source>
</evidence>
<evidence type="ECO:0000313" key="7">
    <source>
        <dbReference type="Proteomes" id="UP000295096"/>
    </source>
</evidence>
<dbReference type="EMBL" id="SMSJ01000087">
    <property type="protein sequence ID" value="TDH58967.1"/>
    <property type="molecule type" value="Genomic_DNA"/>
</dbReference>
<dbReference type="OrthoDB" id="9793421at2"/>
<dbReference type="AlphaFoldDB" id="A0A4R5Q9T6"/>
<comment type="caution">
    <text evidence="6">The sequence shown here is derived from an EMBL/GenBank/DDBJ whole genome shotgun (WGS) entry which is preliminary data.</text>
</comment>
<dbReference type="InterPro" id="IPR000673">
    <property type="entry name" value="Sig_transdc_resp-reg_Me-estase"/>
</dbReference>
<dbReference type="PANTHER" id="PTHR42872">
    <property type="entry name" value="PROTEIN-GLUTAMATE METHYLESTERASE/PROTEIN-GLUTAMINE GLUTAMINASE"/>
    <property type="match status" value="1"/>
</dbReference>
<feature type="active site" evidence="4">
    <location>
        <position position="135"/>
    </location>
</feature>
<dbReference type="PANTHER" id="PTHR42872:SF6">
    <property type="entry name" value="PROTEIN-GLUTAMATE METHYLESTERASE_PROTEIN-GLUTAMINE GLUTAMINASE"/>
    <property type="match status" value="1"/>
</dbReference>
<dbReference type="Pfam" id="PF01339">
    <property type="entry name" value="CheB_methylest"/>
    <property type="match status" value="1"/>
</dbReference>
<dbReference type="Gene3D" id="3.40.50.180">
    <property type="entry name" value="Methylesterase CheB, C-terminal domain"/>
    <property type="match status" value="1"/>
</dbReference>
<keyword evidence="1 4" id="KW-0378">Hydrolase</keyword>
<dbReference type="GO" id="GO:0006935">
    <property type="term" value="P:chemotaxis"/>
    <property type="evidence" value="ECO:0007669"/>
    <property type="project" value="UniProtKB-UniRule"/>
</dbReference>
<dbReference type="GO" id="GO:0005737">
    <property type="term" value="C:cytoplasm"/>
    <property type="evidence" value="ECO:0007669"/>
    <property type="project" value="InterPro"/>
</dbReference>
<protein>
    <recommendedName>
        <fullName evidence="2">protein-glutamate methylesterase</fullName>
        <ecNumber evidence="2">3.1.1.61</ecNumber>
    </recommendedName>
</protein>
<dbReference type="GO" id="GO:0008984">
    <property type="term" value="F:protein-glutamate methylesterase activity"/>
    <property type="evidence" value="ECO:0007669"/>
    <property type="project" value="UniProtKB-EC"/>
</dbReference>
<evidence type="ECO:0000256" key="2">
    <source>
        <dbReference type="ARBA" id="ARBA00039140"/>
    </source>
</evidence>
<reference evidence="6 7" key="1">
    <citation type="journal article" date="2016" name="J. Microbiol.">
        <title>Dankookia rubra gen. nov., sp. nov., an alphaproteobacterium isolated from sediment of a shallow stream.</title>
        <authorList>
            <person name="Kim W.H."/>
            <person name="Kim D.H."/>
            <person name="Kang K."/>
            <person name="Ahn T.Y."/>
        </authorList>
    </citation>
    <scope>NUCLEOTIDE SEQUENCE [LARGE SCALE GENOMIC DNA]</scope>
    <source>
        <strain evidence="6 7">JCM30602</strain>
    </source>
</reference>
<dbReference type="RefSeq" id="WP_133292224.1">
    <property type="nucleotide sequence ID" value="NZ_SMSJ01000087.1"/>
</dbReference>
<dbReference type="PROSITE" id="PS50122">
    <property type="entry name" value="CHEB"/>
    <property type="match status" value="1"/>
</dbReference>
<comment type="catalytic activity">
    <reaction evidence="3">
        <text>[protein]-L-glutamate 5-O-methyl ester + H2O = L-glutamyl-[protein] + methanol + H(+)</text>
        <dbReference type="Rhea" id="RHEA:23236"/>
        <dbReference type="Rhea" id="RHEA-COMP:10208"/>
        <dbReference type="Rhea" id="RHEA-COMP:10311"/>
        <dbReference type="ChEBI" id="CHEBI:15377"/>
        <dbReference type="ChEBI" id="CHEBI:15378"/>
        <dbReference type="ChEBI" id="CHEBI:17790"/>
        <dbReference type="ChEBI" id="CHEBI:29973"/>
        <dbReference type="ChEBI" id="CHEBI:82795"/>
        <dbReference type="EC" id="3.1.1.61"/>
    </reaction>
</comment>
<feature type="active site" evidence="4">
    <location>
        <position position="41"/>
    </location>
</feature>
<keyword evidence="4" id="KW-0145">Chemotaxis</keyword>
<feature type="active site" evidence="4">
    <location>
        <position position="14"/>
    </location>
</feature>
<feature type="domain" description="CheB-type methylesterase" evidence="5">
    <location>
        <begin position="2"/>
        <end position="193"/>
    </location>
</feature>
<dbReference type="Proteomes" id="UP000295096">
    <property type="component" value="Unassembled WGS sequence"/>
</dbReference>